<evidence type="ECO:0000313" key="1">
    <source>
        <dbReference type="EMBL" id="GHD59813.1"/>
    </source>
</evidence>
<name>A0A919CSX2_9PROT</name>
<comment type="caution">
    <text evidence="1">The sequence shown here is derived from an EMBL/GenBank/DDBJ whole genome shotgun (WGS) entry which is preliminary data.</text>
</comment>
<gene>
    <name evidence="1" type="ORF">GCM10017083_44880</name>
</gene>
<reference evidence="1" key="1">
    <citation type="journal article" date="2014" name="Int. J. Syst. Evol. Microbiol.">
        <title>Complete genome sequence of Corynebacterium casei LMG S-19264T (=DSM 44701T), isolated from a smear-ripened cheese.</title>
        <authorList>
            <consortium name="US DOE Joint Genome Institute (JGI-PGF)"/>
            <person name="Walter F."/>
            <person name="Albersmeier A."/>
            <person name="Kalinowski J."/>
            <person name="Ruckert C."/>
        </authorList>
    </citation>
    <scope>NUCLEOTIDE SEQUENCE</scope>
    <source>
        <strain evidence="1">KCTC 42651</strain>
    </source>
</reference>
<dbReference type="Proteomes" id="UP000630353">
    <property type="component" value="Unassembled WGS sequence"/>
</dbReference>
<dbReference type="EMBL" id="BMZS01000011">
    <property type="protein sequence ID" value="GHD59813.1"/>
    <property type="molecule type" value="Genomic_DNA"/>
</dbReference>
<reference evidence="1" key="2">
    <citation type="submission" date="2020-09" db="EMBL/GenBank/DDBJ databases">
        <authorList>
            <person name="Sun Q."/>
            <person name="Kim S."/>
        </authorList>
    </citation>
    <scope>NUCLEOTIDE SEQUENCE</scope>
    <source>
        <strain evidence="1">KCTC 42651</strain>
    </source>
</reference>
<proteinExistence type="predicted"/>
<evidence type="ECO:0000313" key="2">
    <source>
        <dbReference type="Proteomes" id="UP000630353"/>
    </source>
</evidence>
<organism evidence="1 2">
    <name type="scientific">Thalassobaculum fulvum</name>
    <dbReference type="NCBI Taxonomy" id="1633335"/>
    <lineage>
        <taxon>Bacteria</taxon>
        <taxon>Pseudomonadati</taxon>
        <taxon>Pseudomonadota</taxon>
        <taxon>Alphaproteobacteria</taxon>
        <taxon>Rhodospirillales</taxon>
        <taxon>Thalassobaculaceae</taxon>
        <taxon>Thalassobaculum</taxon>
    </lineage>
</organism>
<accession>A0A919CSX2</accession>
<evidence type="ECO:0008006" key="3">
    <source>
        <dbReference type="Google" id="ProtNLM"/>
    </source>
</evidence>
<keyword evidence="2" id="KW-1185">Reference proteome</keyword>
<dbReference type="Pfam" id="PF07310">
    <property type="entry name" value="PAS_5"/>
    <property type="match status" value="1"/>
</dbReference>
<protein>
    <recommendedName>
        <fullName evidence="3">PAS domain-containing protein</fullName>
    </recommendedName>
</protein>
<dbReference type="InterPro" id="IPR009922">
    <property type="entry name" value="DUF1457"/>
</dbReference>
<sequence length="206" mass="22852">MAMTATSTADADKVDGIEMAPLLAAEDCTKEDARALLAWWRALPRSDHRLPDWDAVDPVSLLPWMGWISLYDVIDGGRDIRYRLVGSHIAEQAGVDLTGRLVSQGVYVATPRLLLEHFRRLCARAAPTWTNRVMETQHGLTITHDRIWLPFRRGTADAVALWLLYLCRLEAGADRLDIARLAGLAHRDPGTGLIPVTLNPAGILRT</sequence>
<dbReference type="AlphaFoldDB" id="A0A919CSX2"/>